<evidence type="ECO:0008006" key="4">
    <source>
        <dbReference type="Google" id="ProtNLM"/>
    </source>
</evidence>
<feature type="transmembrane region" description="Helical" evidence="1">
    <location>
        <begin position="121"/>
        <end position="138"/>
    </location>
</feature>
<keyword evidence="3" id="KW-1185">Reference proteome</keyword>
<evidence type="ECO:0000256" key="1">
    <source>
        <dbReference type="SAM" id="Phobius"/>
    </source>
</evidence>
<dbReference type="Proteomes" id="UP000279994">
    <property type="component" value="Unassembled WGS sequence"/>
</dbReference>
<feature type="transmembrane region" description="Helical" evidence="1">
    <location>
        <begin position="177"/>
        <end position="194"/>
    </location>
</feature>
<name>A0A3N0GTU5_9ACTN</name>
<dbReference type="AlphaFoldDB" id="A0A3N0GTU5"/>
<protein>
    <recommendedName>
        <fullName evidence="4">DMT family transporter</fullName>
    </recommendedName>
</protein>
<keyword evidence="1" id="KW-0812">Transmembrane</keyword>
<evidence type="ECO:0000313" key="3">
    <source>
        <dbReference type="Proteomes" id="UP000279994"/>
    </source>
</evidence>
<dbReference type="PANTHER" id="PTHR40761">
    <property type="entry name" value="CONSERVED INTEGRAL MEMBRANE ALANINE VALINE AND LEUCINE RICH PROTEIN-RELATED"/>
    <property type="match status" value="1"/>
</dbReference>
<reference evidence="2 3" key="1">
    <citation type="submission" date="2018-11" db="EMBL/GenBank/DDBJ databases">
        <authorList>
            <person name="Li F."/>
        </authorList>
    </citation>
    <scope>NUCLEOTIDE SEQUENCE [LARGE SCALE GENOMIC DNA]</scope>
    <source>
        <strain evidence="2 3">Gsoil 818</strain>
    </source>
</reference>
<gene>
    <name evidence="2" type="ORF">EFL26_06910</name>
</gene>
<evidence type="ECO:0000313" key="2">
    <source>
        <dbReference type="EMBL" id="RNM15894.1"/>
    </source>
</evidence>
<organism evidence="2 3">
    <name type="scientific">Nocardioides pocheonensis</name>
    <dbReference type="NCBI Taxonomy" id="661485"/>
    <lineage>
        <taxon>Bacteria</taxon>
        <taxon>Bacillati</taxon>
        <taxon>Actinomycetota</taxon>
        <taxon>Actinomycetes</taxon>
        <taxon>Propionibacteriales</taxon>
        <taxon>Nocardioidaceae</taxon>
        <taxon>Nocardioides</taxon>
    </lineage>
</organism>
<feature type="transmembrane region" description="Helical" evidence="1">
    <location>
        <begin position="233"/>
        <end position="255"/>
    </location>
</feature>
<sequence length="267" mass="26953">MLLGLAAALLAAALFGVVAVVQAAVIRRRGLLSPMMLLVVGIYLAGWFLHYVAIAQLPLYLAQVGVGSSLVVTALVASSVMGEPLRPQHWVAVVAMALGLGVLAVAAGSVGTSEFSTTTTVVLYVLLAANALLGWLAWRSRSNLGAVALGVLAGTAYGGSPVATRALVHPALDAHTIAPALTIGLFGGLGFLLYSAAMKRGAVTAATAPVVLLSTVIPAAVGLAAFGDDVRAGWWPPAVVAFAVSVAAGVVLCGVEARLDLLEEQDA</sequence>
<proteinExistence type="predicted"/>
<dbReference type="OrthoDB" id="3837845at2"/>
<comment type="caution">
    <text evidence="2">The sequence shown here is derived from an EMBL/GenBank/DDBJ whole genome shotgun (WGS) entry which is preliminary data.</text>
</comment>
<feature type="transmembrane region" description="Helical" evidence="1">
    <location>
        <begin position="59"/>
        <end position="77"/>
    </location>
</feature>
<feature type="transmembrane region" description="Helical" evidence="1">
    <location>
        <begin position="33"/>
        <end position="52"/>
    </location>
</feature>
<accession>A0A3N0GTU5</accession>
<dbReference type="PANTHER" id="PTHR40761:SF1">
    <property type="entry name" value="CONSERVED INTEGRAL MEMBRANE ALANINE VALINE AND LEUCINE RICH PROTEIN-RELATED"/>
    <property type="match status" value="1"/>
</dbReference>
<feature type="transmembrane region" description="Helical" evidence="1">
    <location>
        <begin position="206"/>
        <end position="227"/>
    </location>
</feature>
<keyword evidence="1" id="KW-1133">Transmembrane helix</keyword>
<keyword evidence="1" id="KW-0472">Membrane</keyword>
<dbReference type="InterPro" id="IPR037185">
    <property type="entry name" value="EmrE-like"/>
</dbReference>
<dbReference type="RefSeq" id="WP_123222146.1">
    <property type="nucleotide sequence ID" value="NZ_RJSF01000019.1"/>
</dbReference>
<dbReference type="EMBL" id="RJSF01000019">
    <property type="protein sequence ID" value="RNM15894.1"/>
    <property type="molecule type" value="Genomic_DNA"/>
</dbReference>
<feature type="transmembrane region" description="Helical" evidence="1">
    <location>
        <begin position="89"/>
        <end position="109"/>
    </location>
</feature>
<dbReference type="SUPFAM" id="SSF103481">
    <property type="entry name" value="Multidrug resistance efflux transporter EmrE"/>
    <property type="match status" value="1"/>
</dbReference>